<feature type="domain" description="AB hydrolase-1" evidence="1">
    <location>
        <begin position="95"/>
        <end position="331"/>
    </location>
</feature>
<feature type="non-terminal residue" evidence="2">
    <location>
        <position position="1"/>
    </location>
</feature>
<proteinExistence type="predicted"/>
<dbReference type="PRINTS" id="PR00111">
    <property type="entry name" value="ABHYDROLASE"/>
</dbReference>
<dbReference type="InterPro" id="IPR000639">
    <property type="entry name" value="Epox_hydrolase-like"/>
</dbReference>
<sequence>SLSLSRVLCLPPCPGSPGPNGLARHLETKSAQYGRPPGAAAAMSRSCFSYTAARDRCYSRSFASAGLRSATVALHGGATTVHCWVPRGGADPAKPSLLLIHGFGANATWQWDAHLRPLLLSGFNVYVPDLLFFGDSTTARPDRTVAFQAGCLAEAMDALGVARASLVGISYGGFVGYRLAAAYPDRVDRLVLCCAGVCLEERDLREGLFVVDDAREAAALLIPQTPEKLRKLMQLSLFRPPRLVPSCFLSDFIHVMCTDFVEEKTELILALINDWKLSDLPKISQPTLIIWGEQDRIFPLELGHRLSRHLEGNCELVVIKNAGHAVNLEKPKEFCKHLKSFLIDSSSKIAKTSHKVLEKCLLVEGATSHWPAAVDHAAEEGKGLV</sequence>
<dbReference type="AlphaFoldDB" id="A0A1D1YLY7"/>
<organism evidence="2">
    <name type="scientific">Anthurium amnicola</name>
    <dbReference type="NCBI Taxonomy" id="1678845"/>
    <lineage>
        <taxon>Eukaryota</taxon>
        <taxon>Viridiplantae</taxon>
        <taxon>Streptophyta</taxon>
        <taxon>Embryophyta</taxon>
        <taxon>Tracheophyta</taxon>
        <taxon>Spermatophyta</taxon>
        <taxon>Magnoliopsida</taxon>
        <taxon>Liliopsida</taxon>
        <taxon>Araceae</taxon>
        <taxon>Pothoideae</taxon>
        <taxon>Potheae</taxon>
        <taxon>Anthurium</taxon>
    </lineage>
</organism>
<accession>A0A1D1YLY7</accession>
<dbReference type="GO" id="GO:0003824">
    <property type="term" value="F:catalytic activity"/>
    <property type="evidence" value="ECO:0007669"/>
    <property type="project" value="InterPro"/>
</dbReference>
<dbReference type="InterPro" id="IPR000073">
    <property type="entry name" value="AB_hydrolase_1"/>
</dbReference>
<gene>
    <name evidence="2" type="primary">abhd6-a_0</name>
    <name evidence="2" type="ORF">g.74898</name>
</gene>
<evidence type="ECO:0000313" key="2">
    <source>
        <dbReference type="EMBL" id="JAT55643.1"/>
    </source>
</evidence>
<dbReference type="PRINTS" id="PR00412">
    <property type="entry name" value="EPOXHYDRLASE"/>
</dbReference>
<dbReference type="PANTHER" id="PTHR43139">
    <property type="entry name" value="SI:DKEY-122A22.2"/>
    <property type="match status" value="1"/>
</dbReference>
<protein>
    <submittedName>
        <fullName evidence="2">Monoacylglycerol lipase abhd6-A</fullName>
    </submittedName>
</protein>
<name>A0A1D1YLY7_9ARAE</name>
<dbReference type="SUPFAM" id="SSF53474">
    <property type="entry name" value="alpha/beta-Hydrolases"/>
    <property type="match status" value="1"/>
</dbReference>
<dbReference type="EMBL" id="GDJX01012293">
    <property type="protein sequence ID" value="JAT55643.1"/>
    <property type="molecule type" value="Transcribed_RNA"/>
</dbReference>
<reference evidence="2" key="1">
    <citation type="submission" date="2015-07" db="EMBL/GenBank/DDBJ databases">
        <title>Transcriptome Assembly of Anthurium amnicola.</title>
        <authorList>
            <person name="Suzuki J."/>
        </authorList>
    </citation>
    <scope>NUCLEOTIDE SEQUENCE</scope>
</reference>
<dbReference type="Gene3D" id="3.40.50.1820">
    <property type="entry name" value="alpha/beta hydrolase"/>
    <property type="match status" value="1"/>
</dbReference>
<dbReference type="InterPro" id="IPR052370">
    <property type="entry name" value="Meta-cleavage_hydrolase"/>
</dbReference>
<evidence type="ECO:0000259" key="1">
    <source>
        <dbReference type="Pfam" id="PF00561"/>
    </source>
</evidence>
<dbReference type="InterPro" id="IPR029058">
    <property type="entry name" value="AB_hydrolase_fold"/>
</dbReference>
<dbReference type="PANTHER" id="PTHR43139:SF59">
    <property type="entry name" value="ALPHA_BETA-HYDROLASES SUPERFAMILY PROTEIN"/>
    <property type="match status" value="1"/>
</dbReference>
<dbReference type="Pfam" id="PF00561">
    <property type="entry name" value="Abhydrolase_1"/>
    <property type="match status" value="1"/>
</dbReference>